<dbReference type="SUPFAM" id="SSF49777">
    <property type="entry name" value="PEBP-like"/>
    <property type="match status" value="1"/>
</dbReference>
<organism evidence="3 4">
    <name type="scientific">Macrophomina phaseolina</name>
    <dbReference type="NCBI Taxonomy" id="35725"/>
    <lineage>
        <taxon>Eukaryota</taxon>
        <taxon>Fungi</taxon>
        <taxon>Dikarya</taxon>
        <taxon>Ascomycota</taxon>
        <taxon>Pezizomycotina</taxon>
        <taxon>Dothideomycetes</taxon>
        <taxon>Dothideomycetes incertae sedis</taxon>
        <taxon>Botryosphaeriales</taxon>
        <taxon>Botryosphaeriaceae</taxon>
        <taxon>Macrophomina</taxon>
    </lineage>
</organism>
<accession>A0ABQ8GML5</accession>
<sequence length="309" mass="33159">MFAAARRKLSTGAAARVLPAAAAPKRALSSSSPLVILFLSFVLIQLFLACADAHVLPADQQVMDNAAATPKSILRVRAELHKAEIIPTVVDDFLPTLTLDITWPSNETADLGNTLEPDDLQKAPSIRLDDEPTSASTNGPCKSNMTYVVAVTDPDAPSRDNPEWSEFCHWIISGVPLSGPDAACTSPDGMQNAGQIQAATQTAASGLKEVMEYYPPGPPPKTGKHRYVFLAFAPANSTSLPLSPTKPKERKHWGTGKERHGVRQWAEENGLVPVGELRPVQPQAVLFPARAAPLTALAANFIYAKNKKQ</sequence>
<name>A0ABQ8GML5_9PEZI</name>
<feature type="transmembrane region" description="Helical" evidence="2">
    <location>
        <begin position="32"/>
        <end position="51"/>
    </location>
</feature>
<gene>
    <name evidence="3" type="ORF">B0J12DRAFT_770386</name>
</gene>
<dbReference type="InterPro" id="IPR035810">
    <property type="entry name" value="PEBP_euk"/>
</dbReference>
<evidence type="ECO:0000313" key="3">
    <source>
        <dbReference type="EMBL" id="KAH7060895.1"/>
    </source>
</evidence>
<keyword evidence="2" id="KW-1133">Transmembrane helix</keyword>
<keyword evidence="4" id="KW-1185">Reference proteome</keyword>
<feature type="region of interest" description="Disordered" evidence="1">
    <location>
        <begin position="240"/>
        <end position="262"/>
    </location>
</feature>
<keyword evidence="2" id="KW-0472">Membrane</keyword>
<dbReference type="PANTHER" id="PTHR11362">
    <property type="entry name" value="PHOSPHATIDYLETHANOLAMINE-BINDING PROTEIN"/>
    <property type="match status" value="1"/>
</dbReference>
<evidence type="ECO:0000313" key="4">
    <source>
        <dbReference type="Proteomes" id="UP000774617"/>
    </source>
</evidence>
<reference evidence="3 4" key="1">
    <citation type="journal article" date="2021" name="Nat. Commun.">
        <title>Genetic determinants of endophytism in the Arabidopsis root mycobiome.</title>
        <authorList>
            <person name="Mesny F."/>
            <person name="Miyauchi S."/>
            <person name="Thiergart T."/>
            <person name="Pickel B."/>
            <person name="Atanasova L."/>
            <person name="Karlsson M."/>
            <person name="Huettel B."/>
            <person name="Barry K.W."/>
            <person name="Haridas S."/>
            <person name="Chen C."/>
            <person name="Bauer D."/>
            <person name="Andreopoulos W."/>
            <person name="Pangilinan J."/>
            <person name="LaButti K."/>
            <person name="Riley R."/>
            <person name="Lipzen A."/>
            <person name="Clum A."/>
            <person name="Drula E."/>
            <person name="Henrissat B."/>
            <person name="Kohler A."/>
            <person name="Grigoriev I.V."/>
            <person name="Martin F.M."/>
            <person name="Hacquard S."/>
        </authorList>
    </citation>
    <scope>NUCLEOTIDE SEQUENCE [LARGE SCALE GENOMIC DNA]</scope>
    <source>
        <strain evidence="3 4">MPI-SDFR-AT-0080</strain>
    </source>
</reference>
<dbReference type="Gene3D" id="3.90.280.10">
    <property type="entry name" value="PEBP-like"/>
    <property type="match status" value="1"/>
</dbReference>
<proteinExistence type="predicted"/>
<dbReference type="InterPro" id="IPR036610">
    <property type="entry name" value="PEBP-like_sf"/>
</dbReference>
<keyword evidence="2" id="KW-0812">Transmembrane</keyword>
<dbReference type="PANTHER" id="PTHR11362:SF148">
    <property type="entry name" value="CARBOXYPEPTIDASE Y INHIBITOR"/>
    <property type="match status" value="1"/>
</dbReference>
<evidence type="ECO:0000256" key="2">
    <source>
        <dbReference type="SAM" id="Phobius"/>
    </source>
</evidence>
<dbReference type="EMBL" id="JAGTJR010000005">
    <property type="protein sequence ID" value="KAH7060895.1"/>
    <property type="molecule type" value="Genomic_DNA"/>
</dbReference>
<evidence type="ECO:0000256" key="1">
    <source>
        <dbReference type="SAM" id="MobiDB-lite"/>
    </source>
</evidence>
<comment type="caution">
    <text evidence="3">The sequence shown here is derived from an EMBL/GenBank/DDBJ whole genome shotgun (WGS) entry which is preliminary data.</text>
</comment>
<dbReference type="Pfam" id="PF01161">
    <property type="entry name" value="PBP"/>
    <property type="match status" value="1"/>
</dbReference>
<dbReference type="Proteomes" id="UP000774617">
    <property type="component" value="Unassembled WGS sequence"/>
</dbReference>
<dbReference type="CDD" id="cd00866">
    <property type="entry name" value="PEBP_euk"/>
    <property type="match status" value="1"/>
</dbReference>
<dbReference type="InterPro" id="IPR008914">
    <property type="entry name" value="PEBP"/>
</dbReference>
<protein>
    <submittedName>
        <fullName evidence="3">Phosphatidylethanolamine-binding protein</fullName>
    </submittedName>
</protein>